<dbReference type="Proteomes" id="UP000681343">
    <property type="component" value="Chromosome"/>
</dbReference>
<keyword evidence="4" id="KW-1003">Cell membrane</keyword>
<evidence type="ECO:0000256" key="1">
    <source>
        <dbReference type="ARBA" id="ARBA00004651"/>
    </source>
</evidence>
<dbReference type="RefSeq" id="WP_212820340.1">
    <property type="nucleotide sequence ID" value="NZ_AP023415.1"/>
</dbReference>
<keyword evidence="7 8" id="KW-0472">Membrane</keyword>
<evidence type="ECO:0000256" key="2">
    <source>
        <dbReference type="ARBA" id="ARBA00007362"/>
    </source>
</evidence>
<dbReference type="GO" id="GO:0005886">
    <property type="term" value="C:plasma membrane"/>
    <property type="evidence" value="ECO:0007669"/>
    <property type="project" value="UniProtKB-SubCell"/>
</dbReference>
<feature type="domain" description="EamA" evidence="9">
    <location>
        <begin position="148"/>
        <end position="279"/>
    </location>
</feature>
<dbReference type="KEGG" id="vfa:MM35RIKEN_13030"/>
<evidence type="ECO:0000256" key="7">
    <source>
        <dbReference type="ARBA" id="ARBA00023136"/>
    </source>
</evidence>
<keyword evidence="11" id="KW-1185">Reference proteome</keyword>
<feature type="transmembrane region" description="Helical" evidence="8">
    <location>
        <begin position="174"/>
        <end position="196"/>
    </location>
</feature>
<name>A0A810Q0X1_9FIRM</name>
<dbReference type="PANTHER" id="PTHR22911">
    <property type="entry name" value="ACYL-MALONYL CONDENSING ENZYME-RELATED"/>
    <property type="match status" value="1"/>
</dbReference>
<feature type="transmembrane region" description="Helical" evidence="8">
    <location>
        <begin position="123"/>
        <end position="139"/>
    </location>
</feature>
<evidence type="ECO:0000256" key="3">
    <source>
        <dbReference type="ARBA" id="ARBA00022448"/>
    </source>
</evidence>
<comment type="similarity">
    <text evidence="2">Belongs to the EamA transporter family.</text>
</comment>
<organism evidence="10 11">
    <name type="scientific">Vescimonas fastidiosa</name>
    <dbReference type="NCBI Taxonomy" id="2714353"/>
    <lineage>
        <taxon>Bacteria</taxon>
        <taxon>Bacillati</taxon>
        <taxon>Bacillota</taxon>
        <taxon>Clostridia</taxon>
        <taxon>Eubacteriales</taxon>
        <taxon>Oscillospiraceae</taxon>
        <taxon>Vescimonas</taxon>
    </lineage>
</organism>
<feature type="transmembrane region" description="Helical" evidence="8">
    <location>
        <begin position="145"/>
        <end position="162"/>
    </location>
</feature>
<accession>A0A810Q0X1</accession>
<evidence type="ECO:0000313" key="10">
    <source>
        <dbReference type="EMBL" id="BCK79111.1"/>
    </source>
</evidence>
<dbReference type="InterPro" id="IPR004626">
    <property type="entry name" value="RarD"/>
</dbReference>
<feature type="transmembrane region" description="Helical" evidence="8">
    <location>
        <begin position="263"/>
        <end position="283"/>
    </location>
</feature>
<feature type="transmembrane region" description="Helical" evidence="8">
    <location>
        <begin position="7"/>
        <end position="25"/>
    </location>
</feature>
<reference evidence="10" key="1">
    <citation type="submission" date="2020-09" db="EMBL/GenBank/DDBJ databases">
        <title>New species isolated from human feces.</title>
        <authorList>
            <person name="Kitahara M."/>
            <person name="Shigeno Y."/>
            <person name="Shime M."/>
            <person name="Matsumoto Y."/>
            <person name="Nakamura S."/>
            <person name="Motooka D."/>
            <person name="Fukuoka S."/>
            <person name="Nishikawa H."/>
            <person name="Benno Y."/>
        </authorList>
    </citation>
    <scope>NUCLEOTIDE SEQUENCE</scope>
    <source>
        <strain evidence="10">MM35</strain>
    </source>
</reference>
<dbReference type="InterPro" id="IPR000620">
    <property type="entry name" value="EamA_dom"/>
</dbReference>
<evidence type="ECO:0000256" key="6">
    <source>
        <dbReference type="ARBA" id="ARBA00022989"/>
    </source>
</evidence>
<dbReference type="Pfam" id="PF00892">
    <property type="entry name" value="EamA"/>
    <property type="match status" value="2"/>
</dbReference>
<evidence type="ECO:0000256" key="4">
    <source>
        <dbReference type="ARBA" id="ARBA00022475"/>
    </source>
</evidence>
<evidence type="ECO:0000256" key="8">
    <source>
        <dbReference type="SAM" id="Phobius"/>
    </source>
</evidence>
<feature type="transmembrane region" description="Helical" evidence="8">
    <location>
        <begin position="70"/>
        <end position="87"/>
    </location>
</feature>
<keyword evidence="5 8" id="KW-0812">Transmembrane</keyword>
<proteinExistence type="inferred from homology"/>
<feature type="transmembrane region" description="Helical" evidence="8">
    <location>
        <begin position="31"/>
        <end position="49"/>
    </location>
</feature>
<dbReference type="AlphaFoldDB" id="A0A810Q0X1"/>
<evidence type="ECO:0000313" key="11">
    <source>
        <dbReference type="Proteomes" id="UP000681343"/>
    </source>
</evidence>
<feature type="domain" description="EamA" evidence="9">
    <location>
        <begin position="7"/>
        <end position="138"/>
    </location>
</feature>
<dbReference type="EMBL" id="AP023415">
    <property type="protein sequence ID" value="BCK79111.1"/>
    <property type="molecule type" value="Genomic_DNA"/>
</dbReference>
<evidence type="ECO:0000259" key="9">
    <source>
        <dbReference type="Pfam" id="PF00892"/>
    </source>
</evidence>
<feature type="transmembrane region" description="Helical" evidence="8">
    <location>
        <begin position="99"/>
        <end position="116"/>
    </location>
</feature>
<dbReference type="NCBIfam" id="TIGR00688">
    <property type="entry name" value="rarD"/>
    <property type="match status" value="1"/>
</dbReference>
<keyword evidence="6 8" id="KW-1133">Transmembrane helix</keyword>
<evidence type="ECO:0000256" key="5">
    <source>
        <dbReference type="ARBA" id="ARBA00022692"/>
    </source>
</evidence>
<dbReference type="InterPro" id="IPR037185">
    <property type="entry name" value="EmrE-like"/>
</dbReference>
<comment type="subcellular location">
    <subcellularLocation>
        <location evidence="1">Cell membrane</location>
        <topology evidence="1">Multi-pass membrane protein</topology>
    </subcellularLocation>
</comment>
<feature type="transmembrane region" description="Helical" evidence="8">
    <location>
        <begin position="239"/>
        <end position="257"/>
    </location>
</feature>
<protein>
    <submittedName>
        <fullName evidence="10">Putative transporter YojE</fullName>
    </submittedName>
</protein>
<dbReference type="PANTHER" id="PTHR22911:SF137">
    <property type="entry name" value="SOLUTE CARRIER FAMILY 35 MEMBER G2-RELATED"/>
    <property type="match status" value="1"/>
</dbReference>
<gene>
    <name evidence="10" type="primary">yojE</name>
    <name evidence="10" type="ORF">MM35RIKEN_13030</name>
</gene>
<sequence length="289" mass="31816">MNRSTLQVLGCYILWGLLPVFWKLLAGVNAAYVLAQRVVFSCLFCYAFIWVKKDGPAVRAILRDKKQRRLYLCCGLLISVNWGVYILTVTTGRILEASLAYYMNPLFSILIGALIFRERLTAVQWVSSALAFIGVMYSVVLYGNVPYLAIIIALSFALYGALKKGIRARSEVSICMETLSVLPLALGFILYAQFSGLTTFSSLTGSEIAFLVLSGAVTSVPLMLFASGIKQTSITAAGILMYVNPTLQLLLGVFVYGEAFTKANAVTFAFVWLAVILFVADTLRHRRHA</sequence>
<keyword evidence="3" id="KW-0813">Transport</keyword>
<dbReference type="SUPFAM" id="SSF103481">
    <property type="entry name" value="Multidrug resistance efflux transporter EmrE"/>
    <property type="match status" value="2"/>
</dbReference>
<feature type="transmembrane region" description="Helical" evidence="8">
    <location>
        <begin position="208"/>
        <end position="227"/>
    </location>
</feature>